<dbReference type="SUPFAM" id="SSF57701">
    <property type="entry name" value="Zn2/Cys6 DNA-binding domain"/>
    <property type="match status" value="1"/>
</dbReference>
<evidence type="ECO:0000313" key="7">
    <source>
        <dbReference type="Proteomes" id="UP001152646"/>
    </source>
</evidence>
<dbReference type="PROSITE" id="PS00463">
    <property type="entry name" value="ZN2_CY6_FUNGAL_1"/>
    <property type="match status" value="1"/>
</dbReference>
<keyword evidence="4" id="KW-0539">Nucleus</keyword>
<dbReference type="Proteomes" id="UP001152646">
    <property type="component" value="Unassembled WGS sequence"/>
</dbReference>
<gene>
    <name evidence="6" type="ORF">PSALAMII_LOCUS5262</name>
</gene>
<dbReference type="InterPro" id="IPR001138">
    <property type="entry name" value="Zn2Cys6_DnaBD"/>
</dbReference>
<keyword evidence="2" id="KW-0238">DNA-binding</keyword>
<protein>
    <recommendedName>
        <fullName evidence="5">Zn(2)-C6 fungal-type domain-containing protein</fullName>
    </recommendedName>
</protein>
<dbReference type="InterPro" id="IPR021858">
    <property type="entry name" value="Fun_TF"/>
</dbReference>
<evidence type="ECO:0000256" key="1">
    <source>
        <dbReference type="ARBA" id="ARBA00023015"/>
    </source>
</evidence>
<dbReference type="GO" id="GO:0003677">
    <property type="term" value="F:DNA binding"/>
    <property type="evidence" value="ECO:0007669"/>
    <property type="project" value="UniProtKB-KW"/>
</dbReference>
<proteinExistence type="predicted"/>
<evidence type="ECO:0000259" key="5">
    <source>
        <dbReference type="PROSITE" id="PS50048"/>
    </source>
</evidence>
<organism evidence="6 7">
    <name type="scientific">Penicillium salamii</name>
    <dbReference type="NCBI Taxonomy" id="1612424"/>
    <lineage>
        <taxon>Eukaryota</taxon>
        <taxon>Fungi</taxon>
        <taxon>Dikarya</taxon>
        <taxon>Ascomycota</taxon>
        <taxon>Pezizomycotina</taxon>
        <taxon>Eurotiomycetes</taxon>
        <taxon>Eurotiomycetidae</taxon>
        <taxon>Eurotiales</taxon>
        <taxon>Aspergillaceae</taxon>
        <taxon>Penicillium</taxon>
    </lineage>
</organism>
<dbReference type="EMBL" id="CAJVPA010000184">
    <property type="protein sequence ID" value="CAG8374150.1"/>
    <property type="molecule type" value="Genomic_DNA"/>
</dbReference>
<reference evidence="6" key="1">
    <citation type="submission" date="2021-07" db="EMBL/GenBank/DDBJ databases">
        <authorList>
            <person name="Branca A.L. A."/>
        </authorList>
    </citation>
    <scope>NUCLEOTIDE SEQUENCE</scope>
</reference>
<dbReference type="GO" id="GO:0008270">
    <property type="term" value="F:zinc ion binding"/>
    <property type="evidence" value="ECO:0007669"/>
    <property type="project" value="InterPro"/>
</dbReference>
<feature type="domain" description="Zn(2)-C6 fungal-type" evidence="5">
    <location>
        <begin position="34"/>
        <end position="62"/>
    </location>
</feature>
<evidence type="ECO:0000313" key="6">
    <source>
        <dbReference type="EMBL" id="CAG8374150.1"/>
    </source>
</evidence>
<dbReference type="Pfam" id="PF00172">
    <property type="entry name" value="Zn_clus"/>
    <property type="match status" value="1"/>
</dbReference>
<dbReference type="Gene3D" id="4.10.240.10">
    <property type="entry name" value="Zn(2)-C6 fungal-type DNA-binding domain"/>
    <property type="match status" value="1"/>
</dbReference>
<dbReference type="InterPro" id="IPR036864">
    <property type="entry name" value="Zn2-C6_fun-type_DNA-bd_sf"/>
</dbReference>
<keyword evidence="1" id="KW-0805">Transcription regulation</keyword>
<keyword evidence="3" id="KW-0804">Transcription</keyword>
<dbReference type="GO" id="GO:0000981">
    <property type="term" value="F:DNA-binding transcription factor activity, RNA polymerase II-specific"/>
    <property type="evidence" value="ECO:0007669"/>
    <property type="project" value="InterPro"/>
</dbReference>
<dbReference type="Pfam" id="PF11951">
    <property type="entry name" value="Fungal_trans_2"/>
    <property type="match status" value="1"/>
</dbReference>
<dbReference type="CDD" id="cd00067">
    <property type="entry name" value="GAL4"/>
    <property type="match status" value="1"/>
</dbReference>
<dbReference type="SMART" id="SM00066">
    <property type="entry name" value="GAL4"/>
    <property type="match status" value="1"/>
</dbReference>
<dbReference type="InterPro" id="IPR053175">
    <property type="entry name" value="DHMBA_Reg_Transcription_Factor"/>
</dbReference>
<evidence type="ECO:0000256" key="2">
    <source>
        <dbReference type="ARBA" id="ARBA00023125"/>
    </source>
</evidence>
<dbReference type="PANTHER" id="PTHR38791:SF12">
    <property type="entry name" value="TRANSCRIPTION FACTOR DOMAIN-CONTAINING PROTEIN-RELATED"/>
    <property type="match status" value="1"/>
</dbReference>
<accession>A0A9W4J5V8</accession>
<evidence type="ECO:0000256" key="3">
    <source>
        <dbReference type="ARBA" id="ARBA00023163"/>
    </source>
</evidence>
<dbReference type="AlphaFoldDB" id="A0A9W4J5V8"/>
<comment type="caution">
    <text evidence="6">The sequence shown here is derived from an EMBL/GenBank/DDBJ whole genome shotgun (WGS) entry which is preliminary data.</text>
</comment>
<evidence type="ECO:0000256" key="4">
    <source>
        <dbReference type="ARBA" id="ARBA00023242"/>
    </source>
</evidence>
<dbReference type="OrthoDB" id="4491390at2759"/>
<name>A0A9W4J5V8_9EURO</name>
<dbReference type="PANTHER" id="PTHR38791">
    <property type="entry name" value="ZN(II)2CYS6 TRANSCRIPTION FACTOR (EUROFUNG)-RELATED-RELATED"/>
    <property type="match status" value="1"/>
</dbReference>
<dbReference type="PROSITE" id="PS50048">
    <property type="entry name" value="ZN2_CY6_FUNGAL_2"/>
    <property type="match status" value="1"/>
</dbReference>
<sequence length="536" mass="59709">MIYDRSGSRSSLLGSKGLETSNLGTMFGRPRSQGCILCRKRKVKCDEGKPTCGNCAVYGRECPGYQKSLPLVFRNENEKVEKLVKNTQKGVRKDRLERIDQTEPNISSVVAQVTKAITVPPFLLDSSWEHHSHCYFLDQFTLPTEPDGSPGPLDSIPMLYTLCQGNQAGAPLASLRAAMDAAASASMANHANVSSLAVRAQRKYGQALQHLSIALSSVQDALRDETLGAIVLIMLFEDINSERQSLMSTHVSGIQYLLKLRGVKQLGDPATRSLFHFAFTQMLIQFVGLKDPVQIDLDWLLEVLTIPHPIYQMMAGNIQITKFCATVAELLSREYAHLPDAFTLTSWLERGEHLDLEFSMWHRGLPEAWMPRRFQTPGGDTFMLYPDLTSAGVWNYYRGTRIILQQTLLDIYRHLNNSQMTPWAQYGTFALRPPEEIIIDMATEICETIPFALGKVDTFGCPILRSGTKAVQGFALLWPVFSVTQCGYATEAQEAQARSALQHIASTHGIRLGMDLSHAVFPMSRSQSESSKISEI</sequence>